<feature type="domain" description="Macro" evidence="2">
    <location>
        <begin position="34"/>
        <end position="175"/>
    </location>
</feature>
<feature type="region of interest" description="Disordered" evidence="1">
    <location>
        <begin position="217"/>
        <end position="260"/>
    </location>
</feature>
<organism evidence="3 4">
    <name type="scientific">Streptomyces hydrogenans</name>
    <dbReference type="NCBI Taxonomy" id="1873719"/>
    <lineage>
        <taxon>Bacteria</taxon>
        <taxon>Bacillati</taxon>
        <taxon>Actinomycetota</taxon>
        <taxon>Actinomycetes</taxon>
        <taxon>Kitasatosporales</taxon>
        <taxon>Streptomycetaceae</taxon>
        <taxon>Streptomyces</taxon>
    </lineage>
</organism>
<reference evidence="3" key="1">
    <citation type="submission" date="2024-05" db="EMBL/GenBank/DDBJ databases">
        <title>Whole genome shotgun sequence of Streptomyces hydrogenans NBRC 13475.</title>
        <authorList>
            <person name="Komaki H."/>
            <person name="Tamura T."/>
        </authorList>
    </citation>
    <scope>NUCLEOTIDE SEQUENCE</scope>
    <source>
        <strain evidence="3">NBRC 13475</strain>
    </source>
</reference>
<comment type="caution">
    <text evidence="3">The sequence shown here is derived from an EMBL/GenBank/DDBJ whole genome shotgun (WGS) entry which is preliminary data.</text>
</comment>
<protein>
    <recommendedName>
        <fullName evidence="2">Macro domain-containing protein</fullName>
    </recommendedName>
</protein>
<keyword evidence="4" id="KW-1185">Reference proteome</keyword>
<dbReference type="Pfam" id="PF01661">
    <property type="entry name" value="Macro"/>
    <property type="match status" value="1"/>
</dbReference>
<dbReference type="RefSeq" id="WP_190221241.1">
    <property type="nucleotide sequence ID" value="NZ_BNBS01000001.1"/>
</dbReference>
<gene>
    <name evidence="3" type="ORF">Shyd_62860</name>
</gene>
<evidence type="ECO:0000259" key="2">
    <source>
        <dbReference type="SMART" id="SM00506"/>
    </source>
</evidence>
<dbReference type="InterPro" id="IPR002589">
    <property type="entry name" value="Macro_dom"/>
</dbReference>
<feature type="compositionally biased region" description="Low complexity" evidence="1">
    <location>
        <begin position="217"/>
        <end position="241"/>
    </location>
</feature>
<feature type="compositionally biased region" description="Basic and acidic residues" evidence="1">
    <location>
        <begin position="251"/>
        <end position="260"/>
    </location>
</feature>
<evidence type="ECO:0000313" key="4">
    <source>
        <dbReference type="Proteomes" id="UP001052739"/>
    </source>
</evidence>
<evidence type="ECO:0000256" key="1">
    <source>
        <dbReference type="SAM" id="MobiDB-lite"/>
    </source>
</evidence>
<proteinExistence type="predicted"/>
<evidence type="ECO:0000313" key="3">
    <source>
        <dbReference type="EMBL" id="GHI24915.1"/>
    </source>
</evidence>
<dbReference type="SMART" id="SM00506">
    <property type="entry name" value="A1pp"/>
    <property type="match status" value="1"/>
</dbReference>
<dbReference type="InterPro" id="IPR043472">
    <property type="entry name" value="Macro_dom-like"/>
</dbReference>
<sequence length="260" mass="27005">MTDGWVDTALRVVLTDVNAGVVEAWRAAFADVPGIEIRRGSILDEDVDAWVTPTNAAGRMDGGVDAVIKRHLGAGIQLRVRRAIEDRFGGSMPVGSAVCVPSGATVPRFVISTPTMVSSSQNVSETLNVAMACAAAFQAVHRQNRKAPGSIRSVALVGMGARTGRVPARVCANLMWTGYTLFHDHWFQDDDELRATITAQLAGIDQAPHTTRVRIVPPGGTPATGAPAKGGAAKGAAAKGAGAKGGAAEGAHAEGHPFRR</sequence>
<name>A0ABQ3PIR2_9ACTN</name>
<dbReference type="SUPFAM" id="SSF52949">
    <property type="entry name" value="Macro domain-like"/>
    <property type="match status" value="1"/>
</dbReference>
<accession>A0ABQ3PIR2</accession>
<dbReference type="Gene3D" id="3.40.220.10">
    <property type="entry name" value="Leucine Aminopeptidase, subunit E, domain 1"/>
    <property type="match status" value="1"/>
</dbReference>
<dbReference type="Proteomes" id="UP001052739">
    <property type="component" value="Unassembled WGS sequence"/>
</dbReference>
<dbReference type="EMBL" id="BNDW01000068">
    <property type="protein sequence ID" value="GHI24915.1"/>
    <property type="molecule type" value="Genomic_DNA"/>
</dbReference>